<dbReference type="Pfam" id="PF04777">
    <property type="entry name" value="Evr1_Alr"/>
    <property type="match status" value="1"/>
</dbReference>
<dbReference type="GO" id="GO:0005615">
    <property type="term" value="C:extracellular space"/>
    <property type="evidence" value="ECO:0007669"/>
    <property type="project" value="TreeGrafter"/>
</dbReference>
<keyword evidence="5 8" id="KW-0560">Oxidoreductase</keyword>
<dbReference type="EC" id="1.8.3.2" evidence="8"/>
<dbReference type="AlphaFoldDB" id="A0A0M9G5R4"/>
<keyword evidence="4 8" id="KW-0274">FAD</keyword>
<evidence type="ECO:0000256" key="4">
    <source>
        <dbReference type="ARBA" id="ARBA00022827"/>
    </source>
</evidence>
<dbReference type="SUPFAM" id="SSF69000">
    <property type="entry name" value="FAD-dependent thiol oxidase"/>
    <property type="match status" value="1"/>
</dbReference>
<dbReference type="PANTHER" id="PTHR22897:SF8">
    <property type="entry name" value="SULFHYDRYL OXIDASE"/>
    <property type="match status" value="1"/>
</dbReference>
<dbReference type="InterPro" id="IPR036774">
    <property type="entry name" value="ERV/ALR_sulphydryl_oxid_sf"/>
</dbReference>
<evidence type="ECO:0000256" key="8">
    <source>
        <dbReference type="RuleBase" id="RU371123"/>
    </source>
</evidence>
<feature type="domain" description="ERV/ALR sulfhydryl oxidase" evidence="9">
    <location>
        <begin position="342"/>
        <end position="451"/>
    </location>
</feature>
<evidence type="ECO:0000313" key="10">
    <source>
        <dbReference type="EMBL" id="KPA83020.1"/>
    </source>
</evidence>
<dbReference type="InterPro" id="IPR036249">
    <property type="entry name" value="Thioredoxin-like_sf"/>
</dbReference>
<dbReference type="GO" id="GO:0016971">
    <property type="term" value="F:flavin-dependent sulfhydryl oxidase activity"/>
    <property type="evidence" value="ECO:0007669"/>
    <property type="project" value="InterPro"/>
</dbReference>
<dbReference type="VEuPathDB" id="TriTrypDB:LpyrH10_04_2990"/>
<dbReference type="GO" id="GO:0006457">
    <property type="term" value="P:protein folding"/>
    <property type="evidence" value="ECO:0007669"/>
    <property type="project" value="TreeGrafter"/>
</dbReference>
<sequence>MAKHRLVSLLVRFSAVAAVAALLLSSVRAALKVGHSLFHSSSEVVDITDLNLRSLHPSAGLCPWILVAYSDGCGHCRSAAPLIIRHAQKTFQASEDAIHEVTVAALNCQVNTQACHDLGVLGVPSFFLFTPDSLEAKAPTLTPLTLNSSAIAASTAEKPAPQRLLRFDIGHGSGVDPHFDFARSTWGSMTTGTWSANNRERCLDMRSFLRHSKQNDLHNTAPDEAKHDGAVFTEDTEFHIVDVANALFYTLYHEVALVGLDSAERRYALYRFLGAVQRRLPGLGADTLLYEMANHRNSNGKPADPADFASFTVADWQKLVLSAGIPFQGTPRDLAWKTCKGSSWRYRGFPCGLWLLYHTLSANAEDGHTAVAATAAADGTVSNKDNTEVLFIIKGYVRNFFSCEVCRRNFMRFEPNREEDPVWQMWKVHNVVNYHLANVTEGVDPLVPKRQFPTKEMCPLCYRYVDVPTTNPESKYVATEVVKFLRRRYRWIPSSLHTPTGTTSIGPHAAADGRADGGAADLAPKMPLSVNIFLSMAVVVVVVVLAMRHVLRRAKAARVKGRRAILPLRMPL</sequence>
<keyword evidence="3" id="KW-0732">Signal</keyword>
<dbReference type="Pfam" id="PF00085">
    <property type="entry name" value="Thioredoxin"/>
    <property type="match status" value="1"/>
</dbReference>
<keyword evidence="2 8" id="KW-0285">Flavoprotein</keyword>
<dbReference type="OrthoDB" id="59470at2759"/>
<dbReference type="PROSITE" id="PS51324">
    <property type="entry name" value="ERV_ALR"/>
    <property type="match status" value="1"/>
</dbReference>
<keyword evidence="8" id="KW-0812">Transmembrane</keyword>
<accession>A0A0M9G5R4</accession>
<dbReference type="InterPro" id="IPR017905">
    <property type="entry name" value="ERV/ALR_sulphydryl_oxidase"/>
</dbReference>
<keyword evidence="6" id="KW-1015">Disulfide bond</keyword>
<dbReference type="PANTHER" id="PTHR22897">
    <property type="entry name" value="QUIESCIN Q6-RELATED SULFHYDRYL OXIDASE"/>
    <property type="match status" value="1"/>
</dbReference>
<evidence type="ECO:0000259" key="9">
    <source>
        <dbReference type="PROSITE" id="PS51324"/>
    </source>
</evidence>
<dbReference type="RefSeq" id="XP_015661459.1">
    <property type="nucleotide sequence ID" value="XM_015799857.1"/>
</dbReference>
<feature type="transmembrane region" description="Helical" evidence="8">
    <location>
        <begin position="532"/>
        <end position="551"/>
    </location>
</feature>
<dbReference type="InterPro" id="IPR053995">
    <property type="entry name" value="QSOX_pErv"/>
</dbReference>
<dbReference type="Gene3D" id="1.20.120.310">
    <property type="entry name" value="ERV/ALR sulfhydryl oxidase domain"/>
    <property type="match status" value="1"/>
</dbReference>
<keyword evidence="8" id="KW-0472">Membrane</keyword>
<keyword evidence="8" id="KW-1133">Transmembrane helix</keyword>
<keyword evidence="11" id="KW-1185">Reference proteome</keyword>
<dbReference type="EMBL" id="LGTL01000004">
    <property type="protein sequence ID" value="KPA83020.1"/>
    <property type="molecule type" value="Genomic_DNA"/>
</dbReference>
<evidence type="ECO:0000256" key="5">
    <source>
        <dbReference type="ARBA" id="ARBA00023002"/>
    </source>
</evidence>
<evidence type="ECO:0000256" key="3">
    <source>
        <dbReference type="ARBA" id="ARBA00022729"/>
    </source>
</evidence>
<evidence type="ECO:0000313" key="11">
    <source>
        <dbReference type="Proteomes" id="UP000037923"/>
    </source>
</evidence>
<proteinExistence type="predicted"/>
<reference evidence="10 11" key="1">
    <citation type="submission" date="2015-07" db="EMBL/GenBank/DDBJ databases">
        <title>High-quality genome of monoxenous trypanosomatid Leptomonas pyrrhocoris.</title>
        <authorList>
            <person name="Flegontov P."/>
            <person name="Butenko A."/>
            <person name="Firsov S."/>
            <person name="Vlcek C."/>
            <person name="Logacheva M.D."/>
            <person name="Field M."/>
            <person name="Filatov D."/>
            <person name="Flegontova O."/>
            <person name="Gerasimov E."/>
            <person name="Jackson A.P."/>
            <person name="Kelly S."/>
            <person name="Opperdoes F."/>
            <person name="O'Reilly A."/>
            <person name="Votypka J."/>
            <person name="Yurchenko V."/>
            <person name="Lukes J."/>
        </authorList>
    </citation>
    <scope>NUCLEOTIDE SEQUENCE [LARGE SCALE GENOMIC DNA]</scope>
    <source>
        <strain evidence="10">H10</strain>
    </source>
</reference>
<dbReference type="GeneID" id="26903040"/>
<dbReference type="InterPro" id="IPR013766">
    <property type="entry name" value="Thioredoxin_domain"/>
</dbReference>
<dbReference type="Pfam" id="PF22220">
    <property type="entry name" value="QSOX_pErv"/>
    <property type="match status" value="1"/>
</dbReference>
<evidence type="ECO:0000256" key="6">
    <source>
        <dbReference type="ARBA" id="ARBA00023157"/>
    </source>
</evidence>
<dbReference type="GO" id="GO:0003756">
    <property type="term" value="F:protein disulfide isomerase activity"/>
    <property type="evidence" value="ECO:0007669"/>
    <property type="project" value="TreeGrafter"/>
</dbReference>
<comment type="cofactor">
    <cofactor evidence="1 8">
        <name>FAD</name>
        <dbReference type="ChEBI" id="CHEBI:57692"/>
    </cofactor>
</comment>
<name>A0A0M9G5R4_LEPPY</name>
<dbReference type="CDD" id="cd02961">
    <property type="entry name" value="PDI_a_family"/>
    <property type="match status" value="1"/>
</dbReference>
<dbReference type="InterPro" id="IPR039798">
    <property type="entry name" value="Sulfhydryl_oxidase"/>
</dbReference>
<dbReference type="Proteomes" id="UP000037923">
    <property type="component" value="Unassembled WGS sequence"/>
</dbReference>
<gene>
    <name evidence="10" type="ORF">ABB37_02749</name>
</gene>
<comment type="catalytic activity">
    <reaction evidence="8">
        <text>2 R'C(R)SH + O2 = R'C(R)S-S(R)CR' + H2O2</text>
        <dbReference type="Rhea" id="RHEA:17357"/>
        <dbReference type="ChEBI" id="CHEBI:15379"/>
        <dbReference type="ChEBI" id="CHEBI:16240"/>
        <dbReference type="ChEBI" id="CHEBI:16520"/>
        <dbReference type="ChEBI" id="CHEBI:17412"/>
        <dbReference type="EC" id="1.8.3.2"/>
    </reaction>
</comment>
<evidence type="ECO:0000256" key="7">
    <source>
        <dbReference type="ARBA" id="ARBA00023180"/>
    </source>
</evidence>
<dbReference type="OMA" id="WRYRGFP"/>
<keyword evidence="7" id="KW-0325">Glycoprotein</keyword>
<evidence type="ECO:0000256" key="2">
    <source>
        <dbReference type="ARBA" id="ARBA00022630"/>
    </source>
</evidence>
<protein>
    <recommendedName>
        <fullName evidence="8">Sulfhydryl oxidase</fullName>
        <ecNumber evidence="8">1.8.3.2</ecNumber>
    </recommendedName>
</protein>
<dbReference type="GO" id="GO:0000139">
    <property type="term" value="C:Golgi membrane"/>
    <property type="evidence" value="ECO:0007669"/>
    <property type="project" value="TreeGrafter"/>
</dbReference>
<comment type="caution">
    <text evidence="10">The sequence shown here is derived from an EMBL/GenBank/DDBJ whole genome shotgun (WGS) entry which is preliminary data.</text>
</comment>
<dbReference type="SUPFAM" id="SSF52833">
    <property type="entry name" value="Thioredoxin-like"/>
    <property type="match status" value="1"/>
</dbReference>
<evidence type="ECO:0000256" key="1">
    <source>
        <dbReference type="ARBA" id="ARBA00001974"/>
    </source>
</evidence>
<dbReference type="Gene3D" id="3.40.30.10">
    <property type="entry name" value="Glutaredoxin"/>
    <property type="match status" value="1"/>
</dbReference>
<organism evidence="10 11">
    <name type="scientific">Leptomonas pyrrhocoris</name>
    <name type="common">Firebug parasite</name>
    <dbReference type="NCBI Taxonomy" id="157538"/>
    <lineage>
        <taxon>Eukaryota</taxon>
        <taxon>Discoba</taxon>
        <taxon>Euglenozoa</taxon>
        <taxon>Kinetoplastea</taxon>
        <taxon>Metakinetoplastina</taxon>
        <taxon>Trypanosomatida</taxon>
        <taxon>Trypanosomatidae</taxon>
        <taxon>Leishmaniinae</taxon>
        <taxon>Leptomonas</taxon>
    </lineage>
</organism>